<dbReference type="InterPro" id="IPR025442">
    <property type="entry name" value="DUF4185"/>
</dbReference>
<keyword evidence="4" id="KW-1185">Reference proteome</keyword>
<reference evidence="3 4" key="1">
    <citation type="submission" date="2018-11" db="EMBL/GenBank/DDBJ databases">
        <title>Sequencing the genomes of 1000 actinobacteria strains.</title>
        <authorList>
            <person name="Klenk H.-P."/>
        </authorList>
    </citation>
    <scope>NUCLEOTIDE SEQUENCE [LARGE SCALE GENOMIC DNA]</scope>
    <source>
        <strain evidence="3 4">DSM 13521</strain>
    </source>
</reference>
<sequence>MRVRRRAASSLAALTAGVLLLPACGAGGSSPITAVSIADTPTAIGVSDGDLWPSCWSDDDALYAANGDGAGFGSVTSDIVMNRITGSPASDDLAGEALGVGDDLGQVWTTEAGYTRKPTGMLCVDGVLYLAVQDLAPDFDRAPNATIARSDDHGATWTWDRSAPMFDDGVLTTIWFADYGRDAERRPDAEHVYAYGLDGSWRDSFTDAVADPTELFLARVPVASVQDASSWEFYAGEPGDDEPTWTSDVAAKRPVLVDERRVHGMTVLSQGGVTYLPRHERYLYSSWTEYTVELYEAPEPWGPWTSVLSEDFGEYPWTADRIGGYATTVPSKFVSDDERTMWMQSNVCPCAPAGVTSYWFGLREVRLG</sequence>
<dbReference type="AlphaFoldDB" id="A0A3N2D9T0"/>
<evidence type="ECO:0000259" key="2">
    <source>
        <dbReference type="Pfam" id="PF13810"/>
    </source>
</evidence>
<comment type="caution">
    <text evidence="3">The sequence shown here is derived from an EMBL/GenBank/DDBJ whole genome shotgun (WGS) entry which is preliminary data.</text>
</comment>
<dbReference type="OrthoDB" id="3795970at2"/>
<feature type="domain" description="DUF4185" evidence="2">
    <location>
        <begin position="88"/>
        <end position="306"/>
    </location>
</feature>
<keyword evidence="1" id="KW-0732">Signal</keyword>
<dbReference type="EMBL" id="RKHQ01000001">
    <property type="protein sequence ID" value="ROR96565.1"/>
    <property type="molecule type" value="Genomic_DNA"/>
</dbReference>
<protein>
    <submittedName>
        <fullName evidence="3">Uncharacterized protein DUF4185</fullName>
    </submittedName>
</protein>
<evidence type="ECO:0000313" key="3">
    <source>
        <dbReference type="EMBL" id="ROR96565.1"/>
    </source>
</evidence>
<dbReference type="Proteomes" id="UP000275356">
    <property type="component" value="Unassembled WGS sequence"/>
</dbReference>
<dbReference type="RefSeq" id="WP_123738725.1">
    <property type="nucleotide sequence ID" value="NZ_RKHQ01000001.1"/>
</dbReference>
<evidence type="ECO:0000313" key="4">
    <source>
        <dbReference type="Proteomes" id="UP000275356"/>
    </source>
</evidence>
<evidence type="ECO:0000256" key="1">
    <source>
        <dbReference type="SAM" id="SignalP"/>
    </source>
</evidence>
<gene>
    <name evidence="3" type="ORF">EDD28_1150</name>
</gene>
<feature type="chain" id="PRO_5039713961" evidence="1">
    <location>
        <begin position="26"/>
        <end position="368"/>
    </location>
</feature>
<dbReference type="Pfam" id="PF13810">
    <property type="entry name" value="DUF4185"/>
    <property type="match status" value="1"/>
</dbReference>
<organism evidence="3 4">
    <name type="scientific">Salana multivorans</name>
    <dbReference type="NCBI Taxonomy" id="120377"/>
    <lineage>
        <taxon>Bacteria</taxon>
        <taxon>Bacillati</taxon>
        <taxon>Actinomycetota</taxon>
        <taxon>Actinomycetes</taxon>
        <taxon>Micrococcales</taxon>
        <taxon>Beutenbergiaceae</taxon>
        <taxon>Salana</taxon>
    </lineage>
</organism>
<feature type="signal peptide" evidence="1">
    <location>
        <begin position="1"/>
        <end position="25"/>
    </location>
</feature>
<name>A0A3N2D9T0_9MICO</name>
<accession>A0A3N2D9T0</accession>
<proteinExistence type="predicted"/>